<comment type="caution">
    <text evidence="1">The sequence shown here is derived from an EMBL/GenBank/DDBJ whole genome shotgun (WGS) entry which is preliminary data.</text>
</comment>
<name>A0A3S5A222_9PLAT</name>
<dbReference type="EMBL" id="CAAALY010016257">
    <property type="protein sequence ID" value="VEL12921.1"/>
    <property type="molecule type" value="Genomic_DNA"/>
</dbReference>
<dbReference type="AlphaFoldDB" id="A0A3S5A222"/>
<evidence type="ECO:0000313" key="1">
    <source>
        <dbReference type="EMBL" id="VEL12921.1"/>
    </source>
</evidence>
<reference evidence="1" key="1">
    <citation type="submission" date="2018-11" db="EMBL/GenBank/DDBJ databases">
        <authorList>
            <consortium name="Pathogen Informatics"/>
        </authorList>
    </citation>
    <scope>NUCLEOTIDE SEQUENCE</scope>
</reference>
<evidence type="ECO:0000313" key="2">
    <source>
        <dbReference type="Proteomes" id="UP000784294"/>
    </source>
</evidence>
<keyword evidence="2" id="KW-1185">Reference proteome</keyword>
<proteinExistence type="predicted"/>
<gene>
    <name evidence="1" type="ORF">PXEA_LOCUS6361</name>
</gene>
<protein>
    <submittedName>
        <fullName evidence="1">Uncharacterized protein</fullName>
    </submittedName>
</protein>
<organism evidence="1 2">
    <name type="scientific">Protopolystoma xenopodis</name>
    <dbReference type="NCBI Taxonomy" id="117903"/>
    <lineage>
        <taxon>Eukaryota</taxon>
        <taxon>Metazoa</taxon>
        <taxon>Spiralia</taxon>
        <taxon>Lophotrochozoa</taxon>
        <taxon>Platyhelminthes</taxon>
        <taxon>Monogenea</taxon>
        <taxon>Polyopisthocotylea</taxon>
        <taxon>Polystomatidea</taxon>
        <taxon>Polystomatidae</taxon>
        <taxon>Protopolystoma</taxon>
    </lineage>
</organism>
<dbReference type="Proteomes" id="UP000784294">
    <property type="component" value="Unassembled WGS sequence"/>
</dbReference>
<sequence>MPAFTNRQQLRFFFRIGNNVRPGSGMGLNMFREISCNRQLVAVQRVVFPVSSSSVSFQQKSVTFEWPWRDTSGPGLAHRPFFGIIVCFIRDLDLFSGYRY</sequence>
<accession>A0A3S5A222</accession>